<gene>
    <name evidence="2" type="ORF">FHX76_002139</name>
</gene>
<dbReference type="InterPro" id="IPR016047">
    <property type="entry name" value="M23ase_b-sheet_dom"/>
</dbReference>
<dbReference type="GO" id="GO:0004222">
    <property type="term" value="F:metalloendopeptidase activity"/>
    <property type="evidence" value="ECO:0007669"/>
    <property type="project" value="TreeGrafter"/>
</dbReference>
<feature type="domain" description="M23ase beta-sheet core" evidence="1">
    <location>
        <begin position="19"/>
        <end position="110"/>
    </location>
</feature>
<keyword evidence="3" id="KW-1185">Reference proteome</keyword>
<dbReference type="Pfam" id="PF01551">
    <property type="entry name" value="Peptidase_M23"/>
    <property type="match status" value="1"/>
</dbReference>
<evidence type="ECO:0000313" key="3">
    <source>
        <dbReference type="Proteomes" id="UP000541033"/>
    </source>
</evidence>
<dbReference type="PANTHER" id="PTHR21666">
    <property type="entry name" value="PEPTIDASE-RELATED"/>
    <property type="match status" value="1"/>
</dbReference>
<reference evidence="2 3" key="1">
    <citation type="submission" date="2020-02" db="EMBL/GenBank/DDBJ databases">
        <title>Sequencing the genomes of 1000 actinobacteria strains.</title>
        <authorList>
            <person name="Klenk H.-P."/>
        </authorList>
    </citation>
    <scope>NUCLEOTIDE SEQUENCE [LARGE SCALE GENOMIC DNA]</scope>
    <source>
        <strain evidence="2 3">DSM 27960</strain>
    </source>
</reference>
<sequence>MSIEWPLASVNISQGYGPGHHGIDLAAPAGTPIYATDAGVVEANGWGQNHSWMLSPAGIFVLLRHSWGYSGYAHMTSFAVNVGQPVARGQLIGYVGATGTATGPHVHFEIFPPSPNWSNGYSGRISPYTHTIVPHSTAPTTPAPPVTPTELKEEEPLTYHVRPQTNSSQDKNGVSRIWAGDGRVLNGISYSGVWVVGDDNARRLTTGEWDFRKAAAATDGKTIKEYYIHPNVLEQIIYTVRF</sequence>
<dbReference type="Gene3D" id="2.70.70.10">
    <property type="entry name" value="Glucose Permease (Domain IIA)"/>
    <property type="match status" value="1"/>
</dbReference>
<dbReference type="InterPro" id="IPR011055">
    <property type="entry name" value="Dup_hybrid_motif"/>
</dbReference>
<dbReference type="EMBL" id="JAAMOX010000002">
    <property type="protein sequence ID" value="NIH54243.1"/>
    <property type="molecule type" value="Genomic_DNA"/>
</dbReference>
<dbReference type="Proteomes" id="UP000541033">
    <property type="component" value="Unassembled WGS sequence"/>
</dbReference>
<dbReference type="RefSeq" id="WP_167150644.1">
    <property type="nucleotide sequence ID" value="NZ_JAAMOX010000002.1"/>
</dbReference>
<organism evidence="2 3">
    <name type="scientific">Lysinibacter cavernae</name>
    <dbReference type="NCBI Taxonomy" id="1640652"/>
    <lineage>
        <taxon>Bacteria</taxon>
        <taxon>Bacillati</taxon>
        <taxon>Actinomycetota</taxon>
        <taxon>Actinomycetes</taxon>
        <taxon>Micrococcales</taxon>
        <taxon>Microbacteriaceae</taxon>
        <taxon>Lysinibacter</taxon>
    </lineage>
</organism>
<dbReference type="CDD" id="cd12797">
    <property type="entry name" value="M23_peptidase"/>
    <property type="match status" value="1"/>
</dbReference>
<dbReference type="InterPro" id="IPR050570">
    <property type="entry name" value="Cell_wall_metabolism_enzyme"/>
</dbReference>
<evidence type="ECO:0000313" key="2">
    <source>
        <dbReference type="EMBL" id="NIH54243.1"/>
    </source>
</evidence>
<comment type="caution">
    <text evidence="2">The sequence shown here is derived from an EMBL/GenBank/DDBJ whole genome shotgun (WGS) entry which is preliminary data.</text>
</comment>
<dbReference type="PANTHER" id="PTHR21666:SF286">
    <property type="entry name" value="LIPOPROTEIN NLPD"/>
    <property type="match status" value="1"/>
</dbReference>
<name>A0A7X5R224_9MICO</name>
<dbReference type="SUPFAM" id="SSF51261">
    <property type="entry name" value="Duplicated hybrid motif"/>
    <property type="match status" value="1"/>
</dbReference>
<protein>
    <recommendedName>
        <fullName evidence="1">M23ase beta-sheet core domain-containing protein</fullName>
    </recommendedName>
</protein>
<accession>A0A7X5R224</accession>
<dbReference type="AlphaFoldDB" id="A0A7X5R224"/>
<evidence type="ECO:0000259" key="1">
    <source>
        <dbReference type="Pfam" id="PF01551"/>
    </source>
</evidence>
<proteinExistence type="predicted"/>